<feature type="coiled-coil region" evidence="12">
    <location>
        <begin position="65"/>
        <end position="92"/>
    </location>
</feature>
<evidence type="ECO:0000256" key="11">
    <source>
        <dbReference type="ARBA" id="ARBA00072662"/>
    </source>
</evidence>
<keyword evidence="8 12" id="KW-0175">Coiled coil</keyword>
<organism evidence="15">
    <name type="scientific">Castor canadensis</name>
    <name type="common">American beaver</name>
    <dbReference type="NCBI Taxonomy" id="51338"/>
    <lineage>
        <taxon>Eukaryota</taxon>
        <taxon>Metazoa</taxon>
        <taxon>Chordata</taxon>
        <taxon>Craniata</taxon>
        <taxon>Vertebrata</taxon>
        <taxon>Euteleostomi</taxon>
        <taxon>Mammalia</taxon>
        <taxon>Eutheria</taxon>
        <taxon>Euarchontoglires</taxon>
        <taxon>Glires</taxon>
        <taxon>Rodentia</taxon>
        <taxon>Castorimorpha</taxon>
        <taxon>Castoridae</taxon>
        <taxon>Castor</taxon>
    </lineage>
</organism>
<evidence type="ECO:0000256" key="2">
    <source>
        <dbReference type="ARBA" id="ARBA00009063"/>
    </source>
</evidence>
<evidence type="ECO:0000256" key="12">
    <source>
        <dbReference type="SAM" id="Coils"/>
    </source>
</evidence>
<keyword evidence="9" id="KW-0472">Membrane</keyword>
<feature type="region of interest" description="Disordered" evidence="13">
    <location>
        <begin position="1"/>
        <end position="21"/>
    </location>
</feature>
<dbReference type="FunFam" id="1.20.5.110:FF:000036">
    <property type="entry name" value="Putative Syntaxin-8"/>
    <property type="match status" value="1"/>
</dbReference>
<comment type="subcellular location">
    <subcellularLocation>
        <location evidence="1">Membrane</location>
        <topology evidence="1">Single-pass type IV membrane protein</topology>
    </subcellularLocation>
</comment>
<keyword evidence="5" id="KW-0812">Transmembrane</keyword>
<dbReference type="GO" id="GO:0006906">
    <property type="term" value="P:vesicle fusion"/>
    <property type="evidence" value="ECO:0007669"/>
    <property type="project" value="TreeGrafter"/>
</dbReference>
<dbReference type="InterPro" id="IPR041875">
    <property type="entry name" value="Syntaxin-8_SNARE"/>
</dbReference>
<evidence type="ECO:0000256" key="5">
    <source>
        <dbReference type="ARBA" id="ARBA00022692"/>
    </source>
</evidence>
<dbReference type="GO" id="GO:0031201">
    <property type="term" value="C:SNARE complex"/>
    <property type="evidence" value="ECO:0007669"/>
    <property type="project" value="TreeGrafter"/>
</dbReference>
<keyword evidence="4" id="KW-0597">Phosphoprotein</keyword>
<keyword evidence="3" id="KW-0813">Transport</keyword>
<dbReference type="PANTHER" id="PTHR19957:SF124">
    <property type="entry name" value="SYNTAXIN-8"/>
    <property type="match status" value="1"/>
</dbReference>
<dbReference type="AlphaFoldDB" id="A0A8C1A055"/>
<evidence type="ECO:0000256" key="9">
    <source>
        <dbReference type="ARBA" id="ARBA00023136"/>
    </source>
</evidence>
<dbReference type="SMART" id="SM00397">
    <property type="entry name" value="t_SNARE"/>
    <property type="match status" value="1"/>
</dbReference>
<evidence type="ECO:0000313" key="15">
    <source>
        <dbReference type="Ensembl" id="ENSCCNP00000033659.1"/>
    </source>
</evidence>
<keyword evidence="6" id="KW-0832">Ubl conjugation</keyword>
<evidence type="ECO:0000256" key="10">
    <source>
        <dbReference type="ARBA" id="ARBA00055629"/>
    </source>
</evidence>
<evidence type="ECO:0000256" key="3">
    <source>
        <dbReference type="ARBA" id="ARBA00022448"/>
    </source>
</evidence>
<protein>
    <recommendedName>
        <fullName evidence="11">Syntaxin-8</fullName>
    </recommendedName>
</protein>
<dbReference type="Ensembl" id="ENSCCNT00000042189.1">
    <property type="protein sequence ID" value="ENSCCNP00000033659.1"/>
    <property type="gene ID" value="ENSCCNG00000031806.1"/>
</dbReference>
<dbReference type="SUPFAM" id="SSF58038">
    <property type="entry name" value="SNARE fusion complex"/>
    <property type="match status" value="1"/>
</dbReference>
<proteinExistence type="inferred from homology"/>
<accession>A0A8C1A055</accession>
<sequence>MSEETKRGAPNPWLFEEPEETRGLGFDEIRQQQQKIIQEQDAGLDALSSIISRQKQMGQEIGNELDEQNEIIDDLANLVENTDEKLRNETRRVKLVDRKSTSCGKRSSSASLIACEFTLL</sequence>
<reference evidence="15" key="1">
    <citation type="submission" date="2023-09" db="UniProtKB">
        <authorList>
            <consortium name="Ensembl"/>
        </authorList>
    </citation>
    <scope>IDENTIFICATION</scope>
</reference>
<dbReference type="PROSITE" id="PS50192">
    <property type="entry name" value="T_SNARE"/>
    <property type="match status" value="1"/>
</dbReference>
<dbReference type="Gene3D" id="1.20.5.110">
    <property type="match status" value="1"/>
</dbReference>
<dbReference type="GO" id="GO:0005484">
    <property type="term" value="F:SNAP receptor activity"/>
    <property type="evidence" value="ECO:0007669"/>
    <property type="project" value="TreeGrafter"/>
</dbReference>
<dbReference type="GO" id="GO:0006886">
    <property type="term" value="P:intracellular protein transport"/>
    <property type="evidence" value="ECO:0007669"/>
    <property type="project" value="TreeGrafter"/>
</dbReference>
<comment type="similarity">
    <text evidence="2">Belongs to the syntaxin family.</text>
</comment>
<feature type="domain" description="T-SNARE coiled-coil homology" evidence="14">
    <location>
        <begin position="34"/>
        <end position="96"/>
    </location>
</feature>
<name>A0A8C1A055_CASCN</name>
<dbReference type="InterPro" id="IPR000727">
    <property type="entry name" value="T_SNARE_dom"/>
</dbReference>
<evidence type="ECO:0000256" key="13">
    <source>
        <dbReference type="SAM" id="MobiDB-lite"/>
    </source>
</evidence>
<dbReference type="InterPro" id="IPR045242">
    <property type="entry name" value="Syntaxin"/>
</dbReference>
<dbReference type="PANTHER" id="PTHR19957">
    <property type="entry name" value="SYNTAXIN"/>
    <property type="match status" value="1"/>
</dbReference>
<evidence type="ECO:0000256" key="6">
    <source>
        <dbReference type="ARBA" id="ARBA00022843"/>
    </source>
</evidence>
<dbReference type="GO" id="GO:0048278">
    <property type="term" value="P:vesicle docking"/>
    <property type="evidence" value="ECO:0007669"/>
    <property type="project" value="TreeGrafter"/>
</dbReference>
<evidence type="ECO:0000256" key="4">
    <source>
        <dbReference type="ARBA" id="ARBA00022553"/>
    </source>
</evidence>
<evidence type="ECO:0000256" key="7">
    <source>
        <dbReference type="ARBA" id="ARBA00022989"/>
    </source>
</evidence>
<dbReference type="CDD" id="cd15852">
    <property type="entry name" value="SNARE_Syntaxin8"/>
    <property type="match status" value="1"/>
</dbReference>
<dbReference type="GO" id="GO:0000149">
    <property type="term" value="F:SNARE binding"/>
    <property type="evidence" value="ECO:0007669"/>
    <property type="project" value="TreeGrafter"/>
</dbReference>
<evidence type="ECO:0000256" key="1">
    <source>
        <dbReference type="ARBA" id="ARBA00004211"/>
    </source>
</evidence>
<keyword evidence="7" id="KW-1133">Transmembrane helix</keyword>
<comment type="function">
    <text evidence="10">Vesicle trafficking protein that functions in the early secretory pathway, possibly by mediating retrograde transport from cis-Golgi membranes to the ER.</text>
</comment>
<evidence type="ECO:0000259" key="14">
    <source>
        <dbReference type="PROSITE" id="PS50192"/>
    </source>
</evidence>
<dbReference type="GO" id="GO:0005770">
    <property type="term" value="C:late endosome"/>
    <property type="evidence" value="ECO:0007669"/>
    <property type="project" value="UniProtKB-ARBA"/>
</dbReference>
<evidence type="ECO:0000256" key="8">
    <source>
        <dbReference type="ARBA" id="ARBA00023054"/>
    </source>
</evidence>